<feature type="region of interest" description="Disordered" evidence="1">
    <location>
        <begin position="376"/>
        <end position="396"/>
    </location>
</feature>
<accession>A0A8X6RYI5</accession>
<dbReference type="InterPro" id="IPR051320">
    <property type="entry name" value="Viral_Replic_Matur_Polypro"/>
</dbReference>
<evidence type="ECO:0000256" key="1">
    <source>
        <dbReference type="SAM" id="MobiDB-lite"/>
    </source>
</evidence>
<evidence type="ECO:0000313" key="3">
    <source>
        <dbReference type="EMBL" id="GFY03479.1"/>
    </source>
</evidence>
<dbReference type="InterPro" id="IPR043502">
    <property type="entry name" value="DNA/RNA_pol_sf"/>
</dbReference>
<proteinExistence type="predicted"/>
<sequence length="598" mass="65993">MCQCLKIWLWVGGSLLGHRSRHSFFSPESSTSASSVRSLNSNLHNNLRYRGVESDLRVSLVNNGLVGPYSATVTLLSSTSASSVRSLNSNLHNNLRYRGVESDLRVSLVNNGLVGPYSATVLVTLSSAPDHRSASSVRSLNSNLHNNLRYRGVESDLRVSREQRVGTGVLRVTYASGSLLGHRSRHSFFSPGSSTSASSVRSLNSNLHNNLRYRGVESDLRVSLVNNGLVGPYSATVLVTLSSAPIIDSASSVRSLNSNLHNNLSPGSSTSASSVRSLNSNLHNNLRYRGVESDLRVSREQRVGGSLLGHRSRHSFFSPGSSTSASSVRSLNSNFTTISEFTTELESCCDIILTHLCDLTLFKSTVLSGCESDLQLNEKSPPENRQSQPIASDSARIGRDRVESKGYFQNFITIQNTELPAKIHVVNDETILLDAIIGINFLQQTQFTFGRDGIRIFQDVDECKNDDVLVNHANLFDEQQRKLDLPHISNSKIRNDVEQLFIPNYARIARPLSDLRDNVKFKFGPTEIASFQELKNILSENPVLQVFQQGYPLELHTDASSLGFGAVLLQKSDDGLFHPIHYFVAKLQFNRRNIAAMN</sequence>
<dbReference type="PANTHER" id="PTHR33064:SF37">
    <property type="entry name" value="RIBONUCLEASE H"/>
    <property type="match status" value="1"/>
</dbReference>
<keyword evidence="4" id="KW-1185">Reference proteome</keyword>
<dbReference type="InterPro" id="IPR041577">
    <property type="entry name" value="RT_RNaseH_2"/>
</dbReference>
<name>A0A8X6RYI5_TRICX</name>
<comment type="caution">
    <text evidence="3">The sequence shown here is derived from an EMBL/GenBank/DDBJ whole genome shotgun (WGS) entry which is preliminary data.</text>
</comment>
<dbReference type="Pfam" id="PF17919">
    <property type="entry name" value="RT_RNaseH_2"/>
    <property type="match status" value="1"/>
</dbReference>
<dbReference type="SUPFAM" id="SSF56672">
    <property type="entry name" value="DNA/RNA polymerases"/>
    <property type="match status" value="1"/>
</dbReference>
<dbReference type="GO" id="GO:0071897">
    <property type="term" value="P:DNA biosynthetic process"/>
    <property type="evidence" value="ECO:0007669"/>
    <property type="project" value="UniProtKB-ARBA"/>
</dbReference>
<dbReference type="InterPro" id="IPR043128">
    <property type="entry name" value="Rev_trsase/Diguanyl_cyclase"/>
</dbReference>
<reference evidence="3" key="1">
    <citation type="submission" date="2020-08" db="EMBL/GenBank/DDBJ databases">
        <title>Multicomponent nature underlies the extraordinary mechanical properties of spider dragline silk.</title>
        <authorList>
            <person name="Kono N."/>
            <person name="Nakamura H."/>
            <person name="Mori M."/>
            <person name="Yoshida Y."/>
            <person name="Ohtoshi R."/>
            <person name="Malay A.D."/>
            <person name="Moran D.A.P."/>
            <person name="Tomita M."/>
            <person name="Numata K."/>
            <person name="Arakawa K."/>
        </authorList>
    </citation>
    <scope>NUCLEOTIDE SEQUENCE</scope>
</reference>
<feature type="compositionally biased region" description="Polar residues" evidence="1">
    <location>
        <begin position="376"/>
        <end position="391"/>
    </location>
</feature>
<organism evidence="3 4">
    <name type="scientific">Trichonephila clavipes</name>
    <name type="common">Golden silk orbweaver</name>
    <name type="synonym">Nephila clavipes</name>
    <dbReference type="NCBI Taxonomy" id="2585209"/>
    <lineage>
        <taxon>Eukaryota</taxon>
        <taxon>Metazoa</taxon>
        <taxon>Ecdysozoa</taxon>
        <taxon>Arthropoda</taxon>
        <taxon>Chelicerata</taxon>
        <taxon>Arachnida</taxon>
        <taxon>Araneae</taxon>
        <taxon>Araneomorphae</taxon>
        <taxon>Entelegynae</taxon>
        <taxon>Araneoidea</taxon>
        <taxon>Nephilidae</taxon>
        <taxon>Trichonephila</taxon>
    </lineage>
</organism>
<protein>
    <submittedName>
        <fullName evidence="3">Retrovirus-related Pol polyprotein from transposon 17.6</fullName>
    </submittedName>
</protein>
<evidence type="ECO:0000313" key="4">
    <source>
        <dbReference type="Proteomes" id="UP000887159"/>
    </source>
</evidence>
<dbReference type="Gene3D" id="3.30.70.270">
    <property type="match status" value="1"/>
</dbReference>
<evidence type="ECO:0000259" key="2">
    <source>
        <dbReference type="Pfam" id="PF17919"/>
    </source>
</evidence>
<feature type="domain" description="Reverse transcriptase/retrotransposon-derived protein RNase H-like" evidence="2">
    <location>
        <begin position="524"/>
        <end position="595"/>
    </location>
</feature>
<dbReference type="AlphaFoldDB" id="A0A8X6RYI5"/>
<gene>
    <name evidence="3" type="primary">pol_84</name>
    <name evidence="3" type="ORF">TNCV_3211161</name>
</gene>
<dbReference type="EMBL" id="BMAU01021238">
    <property type="protein sequence ID" value="GFY03479.1"/>
    <property type="molecule type" value="Genomic_DNA"/>
</dbReference>
<dbReference type="Proteomes" id="UP000887159">
    <property type="component" value="Unassembled WGS sequence"/>
</dbReference>
<dbReference type="PANTHER" id="PTHR33064">
    <property type="entry name" value="POL PROTEIN"/>
    <property type="match status" value="1"/>
</dbReference>